<accession>A0A5B7F5C9</accession>
<organism evidence="1 2">
    <name type="scientific">Portunus trituberculatus</name>
    <name type="common">Swimming crab</name>
    <name type="synonym">Neptunus trituberculatus</name>
    <dbReference type="NCBI Taxonomy" id="210409"/>
    <lineage>
        <taxon>Eukaryota</taxon>
        <taxon>Metazoa</taxon>
        <taxon>Ecdysozoa</taxon>
        <taxon>Arthropoda</taxon>
        <taxon>Crustacea</taxon>
        <taxon>Multicrustacea</taxon>
        <taxon>Malacostraca</taxon>
        <taxon>Eumalacostraca</taxon>
        <taxon>Eucarida</taxon>
        <taxon>Decapoda</taxon>
        <taxon>Pleocyemata</taxon>
        <taxon>Brachyura</taxon>
        <taxon>Eubrachyura</taxon>
        <taxon>Portunoidea</taxon>
        <taxon>Portunidae</taxon>
        <taxon>Portuninae</taxon>
        <taxon>Portunus</taxon>
    </lineage>
</organism>
<dbReference type="AlphaFoldDB" id="A0A5B7F5C9"/>
<gene>
    <name evidence="1" type="ORF">E2C01_034291</name>
</gene>
<dbReference type="EMBL" id="VSRR010004794">
    <property type="protein sequence ID" value="MPC40727.1"/>
    <property type="molecule type" value="Genomic_DNA"/>
</dbReference>
<keyword evidence="2" id="KW-1185">Reference proteome</keyword>
<protein>
    <submittedName>
        <fullName evidence="1">Uncharacterized protein</fullName>
    </submittedName>
</protein>
<evidence type="ECO:0000313" key="2">
    <source>
        <dbReference type="Proteomes" id="UP000324222"/>
    </source>
</evidence>
<proteinExistence type="predicted"/>
<reference evidence="1 2" key="1">
    <citation type="submission" date="2019-05" db="EMBL/GenBank/DDBJ databases">
        <title>Another draft genome of Portunus trituberculatus and its Hox gene families provides insights of decapod evolution.</title>
        <authorList>
            <person name="Jeong J.-H."/>
            <person name="Song I."/>
            <person name="Kim S."/>
            <person name="Choi T."/>
            <person name="Kim D."/>
            <person name="Ryu S."/>
            <person name="Kim W."/>
        </authorList>
    </citation>
    <scope>NUCLEOTIDE SEQUENCE [LARGE SCALE GENOMIC DNA]</scope>
    <source>
        <tissue evidence="1">Muscle</tissue>
    </source>
</reference>
<name>A0A5B7F5C9_PORTR</name>
<dbReference type="Proteomes" id="UP000324222">
    <property type="component" value="Unassembled WGS sequence"/>
</dbReference>
<comment type="caution">
    <text evidence="1">The sequence shown here is derived from an EMBL/GenBank/DDBJ whole genome shotgun (WGS) entry which is preliminary data.</text>
</comment>
<evidence type="ECO:0000313" key="1">
    <source>
        <dbReference type="EMBL" id="MPC40727.1"/>
    </source>
</evidence>
<sequence length="71" mass="8284">MKGYKRGRATHTCDKYFQQASRHLSKQRLHTNIHTWKFEGACCATNAYTTCSLVMRLAWSVPLYAIIRQHP</sequence>